<dbReference type="Proteomes" id="UP001529510">
    <property type="component" value="Unassembled WGS sequence"/>
</dbReference>
<keyword evidence="3" id="KW-1185">Reference proteome</keyword>
<dbReference type="EMBL" id="JAMKFB020000006">
    <property type="protein sequence ID" value="KAL0190346.1"/>
    <property type="molecule type" value="Genomic_DNA"/>
</dbReference>
<feature type="compositionally biased region" description="Basic and acidic residues" evidence="1">
    <location>
        <begin position="63"/>
        <end position="73"/>
    </location>
</feature>
<reference evidence="2 3" key="1">
    <citation type="submission" date="2024-05" db="EMBL/GenBank/DDBJ databases">
        <title>Genome sequencing and assembly of Indian major carp, Cirrhinus mrigala (Hamilton, 1822).</title>
        <authorList>
            <person name="Mohindra V."/>
            <person name="Chowdhury L.M."/>
            <person name="Lal K."/>
            <person name="Jena J.K."/>
        </authorList>
    </citation>
    <scope>NUCLEOTIDE SEQUENCE [LARGE SCALE GENOMIC DNA]</scope>
    <source>
        <strain evidence="2">CM1030</strain>
        <tissue evidence="2">Blood</tissue>
    </source>
</reference>
<comment type="caution">
    <text evidence="2">The sequence shown here is derived from an EMBL/GenBank/DDBJ whole genome shotgun (WGS) entry which is preliminary data.</text>
</comment>
<proteinExistence type="predicted"/>
<evidence type="ECO:0000256" key="1">
    <source>
        <dbReference type="SAM" id="MobiDB-lite"/>
    </source>
</evidence>
<feature type="region of interest" description="Disordered" evidence="1">
    <location>
        <begin position="63"/>
        <end position="101"/>
    </location>
</feature>
<organism evidence="2 3">
    <name type="scientific">Cirrhinus mrigala</name>
    <name type="common">Mrigala</name>
    <dbReference type="NCBI Taxonomy" id="683832"/>
    <lineage>
        <taxon>Eukaryota</taxon>
        <taxon>Metazoa</taxon>
        <taxon>Chordata</taxon>
        <taxon>Craniata</taxon>
        <taxon>Vertebrata</taxon>
        <taxon>Euteleostomi</taxon>
        <taxon>Actinopterygii</taxon>
        <taxon>Neopterygii</taxon>
        <taxon>Teleostei</taxon>
        <taxon>Ostariophysi</taxon>
        <taxon>Cypriniformes</taxon>
        <taxon>Cyprinidae</taxon>
        <taxon>Labeoninae</taxon>
        <taxon>Labeonini</taxon>
        <taxon>Cirrhinus</taxon>
    </lineage>
</organism>
<feature type="compositionally biased region" description="Polar residues" evidence="1">
    <location>
        <begin position="1"/>
        <end position="12"/>
    </location>
</feature>
<feature type="region of interest" description="Disordered" evidence="1">
    <location>
        <begin position="1"/>
        <end position="21"/>
    </location>
</feature>
<dbReference type="AlphaFoldDB" id="A0ABD0QVU0"/>
<name>A0ABD0QVU0_CIRMR</name>
<gene>
    <name evidence="2" type="ORF">M9458_013044</name>
</gene>
<evidence type="ECO:0000313" key="2">
    <source>
        <dbReference type="EMBL" id="KAL0190346.1"/>
    </source>
</evidence>
<sequence length="101" mass="11231">MDDQISSTTPSYGFQHDDEERADKHVNSLMDEGDDFMKREADANIPDEEILDLAGGAKDALERHRSTLPRTEESLPDFTEPEPSSTYKPEPEAVKPAPISA</sequence>
<evidence type="ECO:0000313" key="3">
    <source>
        <dbReference type="Proteomes" id="UP001529510"/>
    </source>
</evidence>
<protein>
    <submittedName>
        <fullName evidence="2">Uncharacterized protein</fullName>
    </submittedName>
</protein>
<feature type="non-terminal residue" evidence="2">
    <location>
        <position position="101"/>
    </location>
</feature>
<accession>A0ABD0QVU0</accession>